<feature type="signal peptide" evidence="1">
    <location>
        <begin position="1"/>
        <end position="25"/>
    </location>
</feature>
<reference evidence="2" key="1">
    <citation type="journal article" date="2023" name="Comput. Struct. Biotechnol. J.">
        <title>Discovery of a novel marine Bacteroidetes with a rich repertoire of carbohydrate-active enzymes.</title>
        <authorList>
            <person name="Chen B."/>
            <person name="Liu G."/>
            <person name="Chen Q."/>
            <person name="Wang H."/>
            <person name="Liu L."/>
            <person name="Tang K."/>
        </authorList>
    </citation>
    <scope>NUCLEOTIDE SEQUENCE</scope>
    <source>
        <strain evidence="2">TK19036</strain>
    </source>
</reference>
<reference evidence="2" key="2">
    <citation type="journal article" date="2024" name="Antonie Van Leeuwenhoek">
        <title>Roseihalotalea indica gen. nov., sp. nov., a halophilic Bacteroidetes from mesopelagic Southwest Indian Ocean with higher carbohydrate metabolic potential.</title>
        <authorList>
            <person name="Chen B."/>
            <person name="Zhang M."/>
            <person name="Lin D."/>
            <person name="Ye J."/>
            <person name="Tang K."/>
        </authorList>
    </citation>
    <scope>NUCLEOTIDE SEQUENCE</scope>
    <source>
        <strain evidence="2">TK19036</strain>
    </source>
</reference>
<protein>
    <submittedName>
        <fullName evidence="2">Helix-hairpin-helix domain-containing protein</fullName>
    </submittedName>
</protein>
<organism evidence="2">
    <name type="scientific">Roseihalotalea indica</name>
    <dbReference type="NCBI Taxonomy" id="2867963"/>
    <lineage>
        <taxon>Bacteria</taxon>
        <taxon>Pseudomonadati</taxon>
        <taxon>Bacteroidota</taxon>
        <taxon>Cytophagia</taxon>
        <taxon>Cytophagales</taxon>
        <taxon>Catalimonadaceae</taxon>
        <taxon>Roseihalotalea</taxon>
    </lineage>
</organism>
<dbReference type="SUPFAM" id="SSF47781">
    <property type="entry name" value="RuvA domain 2-like"/>
    <property type="match status" value="1"/>
</dbReference>
<dbReference type="AlphaFoldDB" id="A0AA49JEA1"/>
<accession>A0AA49JEA1</accession>
<keyword evidence="1" id="KW-0732">Signal</keyword>
<evidence type="ECO:0000256" key="1">
    <source>
        <dbReference type="SAM" id="SignalP"/>
    </source>
</evidence>
<sequence length="695" mass="80098">MGSLIRTFVTLGLLTSLLVTSGALAQSDPEYAFESLLESLFTQQDEEVPYEEQYELLYQLYTQPININQADEETLQLLFFLSDRQISNLLHYRQHYGELLSIYELQFIPAFDATSIQRLVPFITVASLPADTLSWTDRWNRAEKLFILRQATTLENKVGFISKDTLSDPNSPTPFIGSKPQLYSRLRISRRNDFSLGLTLEKDAGEAVRWQPDQKQYGADFRSYHVQIQNRGALKNLLVGDYTLQFGQGLVLGQGFSLGKSGSAVTALGRTRSQVRPYTSSTEFGFFRGATATVQSDMAGYHLEVTPFVSYQLMDAKLYQNPDNTTYFQSPQITGWHRTEAELASQDQVREQVVGGNVLVKNRGRNGQIGINYVRTEFDHLWQRSGELRNRHEFNGRVNEAWSVFGNYRHQHYHFFGELARSRSGGWGGLGGISASLTSTADMTWVLRSYSPNFHAFYGNALSEGSRPINEQGFYWGMRLEPFKNAVITAYYDYFRFSWLRHRVNAPSRGQEWLTRLQYRLSRRTELYTQVRHEQKAMNVKLDSLTIPLPGTKLQLATGLIHYPLASIRLVTRWQHNGYSLKGETDRGWAIAQDITYQQGRWKTDLRFALFDAEDYDTRLYLYENDLLYTFSIPAYYGRGSRTYWVLRYKLNRHLSFWSKVGRTVYTDRNIISSGLEAIQGNTRTDVRCQIIVKF</sequence>
<dbReference type="InterPro" id="IPR010994">
    <property type="entry name" value="RuvA_2-like"/>
</dbReference>
<evidence type="ECO:0000313" key="2">
    <source>
        <dbReference type="EMBL" id="WKN37823.1"/>
    </source>
</evidence>
<gene>
    <name evidence="2" type="ORF">K4G66_03755</name>
</gene>
<proteinExistence type="predicted"/>
<name>A0AA49JEA1_9BACT</name>
<feature type="chain" id="PRO_5041213148" evidence="1">
    <location>
        <begin position="26"/>
        <end position="695"/>
    </location>
</feature>
<dbReference type="EMBL" id="CP120682">
    <property type="protein sequence ID" value="WKN37823.1"/>
    <property type="molecule type" value="Genomic_DNA"/>
</dbReference>